<dbReference type="AlphaFoldDB" id="A0A848M9D6"/>
<evidence type="ECO:0000313" key="2">
    <source>
        <dbReference type="EMBL" id="NMO97295.1"/>
    </source>
</evidence>
<dbReference type="GO" id="GO:0005737">
    <property type="term" value="C:cytoplasm"/>
    <property type="evidence" value="ECO:0007669"/>
    <property type="project" value="TreeGrafter"/>
</dbReference>
<protein>
    <submittedName>
        <fullName evidence="2">SAM-dependent methyltransferase</fullName>
    </submittedName>
</protein>
<dbReference type="GO" id="GO:0032259">
    <property type="term" value="P:methylation"/>
    <property type="evidence" value="ECO:0007669"/>
    <property type="project" value="UniProtKB-KW"/>
</dbReference>
<dbReference type="Pfam" id="PF13679">
    <property type="entry name" value="Methyltransf_32"/>
    <property type="match status" value="1"/>
</dbReference>
<feature type="domain" description="Methyltransferase" evidence="1">
    <location>
        <begin position="146"/>
        <end position="282"/>
    </location>
</feature>
<dbReference type="RefSeq" id="WP_169506085.1">
    <property type="nucleotide sequence ID" value="NZ_JABBPN010000016.1"/>
</dbReference>
<dbReference type="InterPro" id="IPR029063">
    <property type="entry name" value="SAM-dependent_MTases_sf"/>
</dbReference>
<name>A0A848M9D6_PAELE</name>
<keyword evidence="2" id="KW-0489">Methyltransferase</keyword>
<dbReference type="PANTHER" id="PTHR13369">
    <property type="match status" value="1"/>
</dbReference>
<evidence type="ECO:0000313" key="3">
    <source>
        <dbReference type="Proteomes" id="UP000565468"/>
    </source>
</evidence>
<evidence type="ECO:0000259" key="1">
    <source>
        <dbReference type="Pfam" id="PF13679"/>
    </source>
</evidence>
<accession>A0A848M9D6</accession>
<comment type="caution">
    <text evidence="2">The sequence shown here is derived from an EMBL/GenBank/DDBJ whole genome shotgun (WGS) entry which is preliminary data.</text>
</comment>
<dbReference type="PANTHER" id="PTHR13369:SF3">
    <property type="entry name" value="METHYLTRANSFERASE DOMAIN-CONTAINING PROTEIN"/>
    <property type="match status" value="1"/>
</dbReference>
<dbReference type="InterPro" id="IPR025714">
    <property type="entry name" value="Methyltranfer_dom"/>
</dbReference>
<keyword evidence="3" id="KW-1185">Reference proteome</keyword>
<dbReference type="Proteomes" id="UP000565468">
    <property type="component" value="Unassembled WGS sequence"/>
</dbReference>
<dbReference type="SUPFAM" id="SSF53335">
    <property type="entry name" value="S-adenosyl-L-methionine-dependent methyltransferases"/>
    <property type="match status" value="1"/>
</dbReference>
<keyword evidence="2" id="KW-0808">Transferase</keyword>
<reference evidence="2 3" key="1">
    <citation type="submission" date="2020-04" db="EMBL/GenBank/DDBJ databases">
        <title>Paenibacillus algicola sp. nov., a novel marine bacterium producing alginate lyase.</title>
        <authorList>
            <person name="Huang H."/>
        </authorList>
    </citation>
    <scope>NUCLEOTIDE SEQUENCE [LARGE SCALE GENOMIC DNA]</scope>
    <source>
        <strain evidence="2 3">L7-75</strain>
    </source>
</reference>
<gene>
    <name evidence="2" type="ORF">HII30_16135</name>
</gene>
<dbReference type="Gene3D" id="3.40.50.150">
    <property type="entry name" value="Vaccinia Virus protein VP39"/>
    <property type="match status" value="1"/>
</dbReference>
<dbReference type="EMBL" id="JABBPN010000016">
    <property type="protein sequence ID" value="NMO97295.1"/>
    <property type="molecule type" value="Genomic_DNA"/>
</dbReference>
<proteinExistence type="predicted"/>
<organism evidence="2 3">
    <name type="scientific">Paenibacillus lemnae</name>
    <dbReference type="NCBI Taxonomy" id="1330551"/>
    <lineage>
        <taxon>Bacteria</taxon>
        <taxon>Bacillati</taxon>
        <taxon>Bacillota</taxon>
        <taxon>Bacilli</taxon>
        <taxon>Bacillales</taxon>
        <taxon>Paenibacillaceae</taxon>
        <taxon>Paenibacillus</taxon>
    </lineage>
</organism>
<dbReference type="CDD" id="cd02440">
    <property type="entry name" value="AdoMet_MTases"/>
    <property type="match status" value="1"/>
</dbReference>
<dbReference type="GO" id="GO:0008168">
    <property type="term" value="F:methyltransferase activity"/>
    <property type="evidence" value="ECO:0007669"/>
    <property type="project" value="UniProtKB-KW"/>
</dbReference>
<sequence>MMEDASLITASLSQLRKREGAAYTKVTIKPVELKEQLHYQFAYYTGTKVTHQNVLPSEAAEVLTALMEETFRQALFCTPEADYQVLISKKYKVSILTKSPTKSADDLMLAHNRKKAYILEEGTPVPFLIELGIMNEEGKVLARKYDKFKQINRFLEMVEDVLPHLPQDRALTIVDFGCGKSYLTFALYHYLAIKSRRTLNIVGLDLKADVIEHCSMLAKNLNYSKLKFLVGDIADYDELDQVDMVVTLHACDTATDAALEKAVRWDASVILSVPCCQHELFTQVNNDVMEPMLSHGILKERFSALATDGIRAKLLDVMGYRTQLLEFIDMEHTPKNILIRAVKGSAGDREQLWREYTVFRDFLSASPYLEKACGDLLPSE</sequence>